<evidence type="ECO:0000313" key="5">
    <source>
        <dbReference type="EMBL" id="KAI6303190.1"/>
    </source>
</evidence>
<dbReference type="InterPro" id="IPR024061">
    <property type="entry name" value="NDT80_DNA-bd_dom"/>
</dbReference>
<dbReference type="Pfam" id="PF05224">
    <property type="entry name" value="NDT80_PhoG"/>
    <property type="match status" value="1"/>
</dbReference>
<proteinExistence type="predicted"/>
<evidence type="ECO:0000256" key="2">
    <source>
        <dbReference type="PROSITE-ProRule" id="PRU00850"/>
    </source>
</evidence>
<evidence type="ECO:0000313" key="6">
    <source>
        <dbReference type="Proteomes" id="UP001059893"/>
    </source>
</evidence>
<accession>A0ABQ8NWM8</accession>
<evidence type="ECO:0000256" key="1">
    <source>
        <dbReference type="ARBA" id="ARBA00023125"/>
    </source>
</evidence>
<keyword evidence="6" id="KW-1185">Reference proteome</keyword>
<dbReference type="InterPro" id="IPR037141">
    <property type="entry name" value="NDT80_DNA-bd_dom_sf"/>
</dbReference>
<reference evidence="5" key="1">
    <citation type="submission" date="2021-01" db="EMBL/GenBank/DDBJ databases">
        <title>Deciphering the adaptive evolutionary patterns associated with biogeogrpahic diversity in the finger millet blast pathogen Magnaporthe oryzae in Eastern Africa.</title>
        <authorList>
            <person name="Onyema G."/>
            <person name="Shittu T.A."/>
            <person name="Dodsworth S."/>
            <person name="Devilliers S."/>
            <person name="Muthumeenakshi S."/>
            <person name="Sreenivasaprasad S."/>
        </authorList>
    </citation>
    <scope>NUCLEOTIDE SEQUENCE</scope>
    <source>
        <strain evidence="5">D15/s37</strain>
    </source>
</reference>
<feature type="region of interest" description="Disordered" evidence="3">
    <location>
        <begin position="535"/>
        <end position="555"/>
    </location>
</feature>
<feature type="DNA-binding region" description="NDT80" evidence="2">
    <location>
        <begin position="150"/>
        <end position="432"/>
    </location>
</feature>
<sequence length="606" mass="66147">MNPAQLKQDFEPTSPLGPPFECFTLPGSDLRYPQDPASTIEGQPQVPPVLTLYPGPTSSIFNSSAAYPTDPSGPQIYTGASHSLPSNPAVLRRFASSYDSANPPIGMAHAHASRSTALPIPSSRELREIYSPTTPTYARRPHEPRSAGNYNGNLVRRNHISSPTTTNSQIFSPSRMEQSYVNKNLSVPELDPLVTFGSLCYMDGTPKGTPIKFDIIGVIDKGFFLADGEWTCYRRNYFSCNCAYTMSPPPPQHAWATTVPIQLTQESTGRTFTVCGFAMSISAIVAESESQPIELVQHTPKRDKGPTSAPDKIRLAPKPTQTHHHHHHHPQLGLFHPVAGDVSRGHYDSSGYGQQQHAPPTAVEHTFERIQFKQATANNGKRRAQQQYYHLIIELWADVGGNQNEQWVKVAQKKSAKMIVRGRSPGHYQSERRGSNTSGGNAGAGLGYGSGGIMGTSDFTSGGAGILSSNFSGHATYDTRGSSQYSHNRHGSQDAGVESVMSEDSKPVHDSKDYQYYPASIYEHGPHVEMFQHPNRDQQHASNSSDAHGSDHISRSVKHEYDGSLPSIYYPGTSWNSSSGQCGRYDSKHTSNGFYPVSASSGLNIT</sequence>
<evidence type="ECO:0000259" key="4">
    <source>
        <dbReference type="PROSITE" id="PS51517"/>
    </source>
</evidence>
<protein>
    <recommendedName>
        <fullName evidence="4">NDT80 domain-containing protein</fullName>
    </recommendedName>
</protein>
<keyword evidence="1 2" id="KW-0238">DNA-binding</keyword>
<evidence type="ECO:0000256" key="3">
    <source>
        <dbReference type="SAM" id="MobiDB-lite"/>
    </source>
</evidence>
<feature type="region of interest" description="Disordered" evidence="3">
    <location>
        <begin position="418"/>
        <end position="443"/>
    </location>
</feature>
<feature type="region of interest" description="Disordered" evidence="3">
    <location>
        <begin position="479"/>
        <end position="512"/>
    </location>
</feature>
<feature type="region of interest" description="Disordered" evidence="3">
    <location>
        <begin position="134"/>
        <end position="173"/>
    </location>
</feature>
<feature type="compositionally biased region" description="Basic residues" evidence="3">
    <location>
        <begin position="321"/>
        <end position="330"/>
    </location>
</feature>
<feature type="compositionally biased region" description="Basic and acidic residues" evidence="3">
    <location>
        <begin position="503"/>
        <end position="512"/>
    </location>
</feature>
<comment type="caution">
    <text evidence="5">The sequence shown here is derived from an EMBL/GenBank/DDBJ whole genome shotgun (WGS) entry which is preliminary data.</text>
</comment>
<feature type="region of interest" description="Disordered" evidence="3">
    <location>
        <begin position="292"/>
        <end position="331"/>
    </location>
</feature>
<dbReference type="SUPFAM" id="SSF49417">
    <property type="entry name" value="p53-like transcription factors"/>
    <property type="match status" value="1"/>
</dbReference>
<dbReference type="InterPro" id="IPR008967">
    <property type="entry name" value="p53-like_TF_DNA-bd_sf"/>
</dbReference>
<dbReference type="PANTHER" id="PTHR35144:SF2">
    <property type="entry name" value="MEIOSIS-SPECIFIC TRANSCRIPTION FACTOR NDT80"/>
    <property type="match status" value="1"/>
</dbReference>
<dbReference type="PANTHER" id="PTHR35144">
    <property type="entry name" value="MEIOSIS-SPECIFIC TRANSCRIPTION FACTOR NDT80"/>
    <property type="match status" value="1"/>
</dbReference>
<feature type="compositionally biased region" description="Polar residues" evidence="3">
    <location>
        <begin position="160"/>
        <end position="173"/>
    </location>
</feature>
<dbReference type="EMBL" id="JABSND010000016">
    <property type="protein sequence ID" value="KAI6303190.1"/>
    <property type="molecule type" value="Genomic_DNA"/>
</dbReference>
<dbReference type="InterPro" id="IPR052605">
    <property type="entry name" value="Fungal_trans_regulator"/>
</dbReference>
<dbReference type="PROSITE" id="PS51517">
    <property type="entry name" value="NDT80"/>
    <property type="match status" value="1"/>
</dbReference>
<gene>
    <name evidence="5" type="ORF">MCOR33_001637</name>
</gene>
<name>A0ABQ8NWM8_PYRGI</name>
<feature type="domain" description="NDT80" evidence="4">
    <location>
        <begin position="150"/>
        <end position="432"/>
    </location>
</feature>
<dbReference type="Gene3D" id="2.60.40.1390">
    <property type="entry name" value="NDT80 DNA-binding domain"/>
    <property type="match status" value="1"/>
</dbReference>
<organism evidence="5 6">
    <name type="scientific">Pyricularia grisea</name>
    <name type="common">Crabgrass-specific blast fungus</name>
    <name type="synonym">Magnaporthe grisea</name>
    <dbReference type="NCBI Taxonomy" id="148305"/>
    <lineage>
        <taxon>Eukaryota</taxon>
        <taxon>Fungi</taxon>
        <taxon>Dikarya</taxon>
        <taxon>Ascomycota</taxon>
        <taxon>Pezizomycotina</taxon>
        <taxon>Sordariomycetes</taxon>
        <taxon>Sordariomycetidae</taxon>
        <taxon>Magnaporthales</taxon>
        <taxon>Pyriculariaceae</taxon>
        <taxon>Pyricularia</taxon>
    </lineage>
</organism>
<dbReference type="Proteomes" id="UP001059893">
    <property type="component" value="Unassembled WGS sequence"/>
</dbReference>